<keyword evidence="3" id="KW-1185">Reference proteome</keyword>
<organism evidence="2 3">
    <name type="scientific">Olea europaea subsp. europaea</name>
    <dbReference type="NCBI Taxonomy" id="158383"/>
    <lineage>
        <taxon>Eukaryota</taxon>
        <taxon>Viridiplantae</taxon>
        <taxon>Streptophyta</taxon>
        <taxon>Embryophyta</taxon>
        <taxon>Tracheophyta</taxon>
        <taxon>Spermatophyta</taxon>
        <taxon>Magnoliopsida</taxon>
        <taxon>eudicotyledons</taxon>
        <taxon>Gunneridae</taxon>
        <taxon>Pentapetalae</taxon>
        <taxon>asterids</taxon>
        <taxon>lamiids</taxon>
        <taxon>Lamiales</taxon>
        <taxon>Oleaceae</taxon>
        <taxon>Oleeae</taxon>
        <taxon>Olea</taxon>
    </lineage>
</organism>
<dbReference type="Gramene" id="OE9A100675T1">
    <property type="protein sequence ID" value="OE9A100675C1"/>
    <property type="gene ID" value="OE9A100675"/>
</dbReference>
<dbReference type="PANTHER" id="PTHR31900:SF30">
    <property type="entry name" value="SUPERFAMILY PROTEIN, PUTATIVE-RELATED"/>
    <property type="match status" value="1"/>
</dbReference>
<evidence type="ECO:0000313" key="2">
    <source>
        <dbReference type="EMBL" id="CAA3017636.1"/>
    </source>
</evidence>
<evidence type="ECO:0000313" key="3">
    <source>
        <dbReference type="Proteomes" id="UP000594638"/>
    </source>
</evidence>
<dbReference type="InterPro" id="IPR050232">
    <property type="entry name" value="FBL13/AtMIF1-like"/>
</dbReference>
<feature type="domain" description="FBD" evidence="1">
    <location>
        <begin position="92"/>
        <end position="166"/>
    </location>
</feature>
<reference evidence="2 3" key="1">
    <citation type="submission" date="2019-12" db="EMBL/GenBank/DDBJ databases">
        <authorList>
            <person name="Alioto T."/>
            <person name="Alioto T."/>
            <person name="Gomez Garrido J."/>
        </authorList>
    </citation>
    <scope>NUCLEOTIDE SEQUENCE [LARGE SCALE GENOMIC DNA]</scope>
</reference>
<dbReference type="EMBL" id="CACTIH010007722">
    <property type="protein sequence ID" value="CAA3017636.1"/>
    <property type="molecule type" value="Genomic_DNA"/>
</dbReference>
<dbReference type="SMART" id="SM00579">
    <property type="entry name" value="FBD"/>
    <property type="match status" value="1"/>
</dbReference>
<proteinExistence type="predicted"/>
<evidence type="ECO:0000259" key="1">
    <source>
        <dbReference type="SMART" id="SM00579"/>
    </source>
</evidence>
<protein>
    <recommendedName>
        <fullName evidence="1">FBD domain-containing protein</fullName>
    </recommendedName>
</protein>
<gene>
    <name evidence="2" type="ORF">OLEA9_A100675</name>
</gene>
<dbReference type="PANTHER" id="PTHR31900">
    <property type="entry name" value="F-BOX/RNI SUPERFAMILY PROTEIN-RELATED"/>
    <property type="match status" value="1"/>
</dbReference>
<accession>A0A8S0UH88</accession>
<sequence>MLNGIKSVRSLTISHDSLASLSGVRDLSDVPVFQNLIHLKVVREMSRDTIDILLDMMQRTPNLRILEIAEGLIQDAEFILHEDDLNFETIPCCLRSHLKVISMKAIYGQEAPIHLLKHFLKHSADIQRVVVHYPNYTSDYMGKREKFENQLLMLPRISENCVIEVLDQPL</sequence>
<name>A0A8S0UH88_OLEEU</name>
<dbReference type="InterPro" id="IPR006566">
    <property type="entry name" value="FBD"/>
</dbReference>
<dbReference type="OrthoDB" id="896987at2759"/>
<dbReference type="AlphaFoldDB" id="A0A8S0UH88"/>
<dbReference type="Proteomes" id="UP000594638">
    <property type="component" value="Unassembled WGS sequence"/>
</dbReference>
<comment type="caution">
    <text evidence="2">The sequence shown here is derived from an EMBL/GenBank/DDBJ whole genome shotgun (WGS) entry which is preliminary data.</text>
</comment>